<dbReference type="Proteomes" id="UP000005952">
    <property type="component" value="Chromosome"/>
</dbReference>
<name>N0BCQ8_9HYPH</name>
<dbReference type="EMBL" id="CP005587">
    <property type="protein sequence ID" value="AGK58321.1"/>
    <property type="molecule type" value="Genomic_DNA"/>
</dbReference>
<organism evidence="2 3">
    <name type="scientific">Hyphomicrobium denitrificans 1NES1</name>
    <dbReference type="NCBI Taxonomy" id="670307"/>
    <lineage>
        <taxon>Bacteria</taxon>
        <taxon>Pseudomonadati</taxon>
        <taxon>Pseudomonadota</taxon>
        <taxon>Alphaproteobacteria</taxon>
        <taxon>Hyphomicrobiales</taxon>
        <taxon>Hyphomicrobiaceae</taxon>
        <taxon>Hyphomicrobium</taxon>
    </lineage>
</organism>
<proteinExistence type="predicted"/>
<feature type="chain" id="PRO_5004105709" evidence="1">
    <location>
        <begin position="22"/>
        <end position="69"/>
    </location>
</feature>
<accession>N0BCQ8</accession>
<sequence>MKKTALFLIASLGLLAPLATAASAVEVGIGDGGVYVDTYRHRHYRGYERDYYRGYDRDCYWRHGYRHCR</sequence>
<dbReference type="HOGENOM" id="CLU_2770313_0_0_5"/>
<keyword evidence="3" id="KW-1185">Reference proteome</keyword>
<evidence type="ECO:0000256" key="1">
    <source>
        <dbReference type="SAM" id="SignalP"/>
    </source>
</evidence>
<dbReference type="RefSeq" id="WP_015598346.1">
    <property type="nucleotide sequence ID" value="NC_021172.1"/>
</dbReference>
<dbReference type="KEGG" id="hdt:HYPDE_33243"/>
<evidence type="ECO:0000313" key="3">
    <source>
        <dbReference type="Proteomes" id="UP000005952"/>
    </source>
</evidence>
<protein>
    <submittedName>
        <fullName evidence="2">Uncharacterized protein</fullName>
    </submittedName>
</protein>
<gene>
    <name evidence="2" type="ORF">HYPDE_33243</name>
</gene>
<reference evidence="2 3" key="1">
    <citation type="journal article" date="2013" name="Genome Announc.">
        <title>Genome sequences for three denitrifying bacterial strains isolated from a uranium- and nitrate-contaminated subsurface environment.</title>
        <authorList>
            <person name="Venkatramanan R."/>
            <person name="Prakash O."/>
            <person name="Woyke T."/>
            <person name="Chain P."/>
            <person name="Goodwin L.A."/>
            <person name="Watson D."/>
            <person name="Brooks S."/>
            <person name="Kostka J.E."/>
            <person name="Green S.J."/>
        </authorList>
    </citation>
    <scope>NUCLEOTIDE SEQUENCE [LARGE SCALE GENOMIC DNA]</scope>
    <source>
        <strain evidence="2 3">1NES1</strain>
    </source>
</reference>
<keyword evidence="1" id="KW-0732">Signal</keyword>
<feature type="signal peptide" evidence="1">
    <location>
        <begin position="1"/>
        <end position="21"/>
    </location>
</feature>
<evidence type="ECO:0000313" key="2">
    <source>
        <dbReference type="EMBL" id="AGK58321.1"/>
    </source>
</evidence>
<dbReference type="AlphaFoldDB" id="N0BCQ8"/>